<dbReference type="EMBL" id="JAFEKC020000004">
    <property type="protein sequence ID" value="KAK0515263.1"/>
    <property type="molecule type" value="Genomic_DNA"/>
</dbReference>
<comment type="caution">
    <text evidence="1">The sequence shown here is derived from an EMBL/GenBank/DDBJ whole genome shotgun (WGS) entry which is preliminary data.</text>
</comment>
<gene>
    <name evidence="1" type="ORF">JMJ35_002642</name>
</gene>
<evidence type="ECO:0000313" key="1">
    <source>
        <dbReference type="EMBL" id="KAK0515263.1"/>
    </source>
</evidence>
<evidence type="ECO:0000313" key="2">
    <source>
        <dbReference type="Proteomes" id="UP001166286"/>
    </source>
</evidence>
<dbReference type="AlphaFoldDB" id="A0AA39V408"/>
<sequence length="210" mass="23145">MPLPRSLRPILLNCAIATAFGAALWLRQRSTNATNTVRSQKLHAFYGQIVEKHIKPYLRKTFQDNLGCQNVRYTPSEALASRFAPEDDVAKVAGIQVGLFLDADAAGESLMGSVIGFGLTSTGKEEIELVTLAQEILKDWDRQGLLRRKGRAVLLVSCKGVDGIWVYGEEGVEVEGAIDKMELEGGWMSQLLSFKRENLPFCLVMGLTQS</sequence>
<protein>
    <submittedName>
        <fullName evidence="1">Uncharacterized protein</fullName>
    </submittedName>
</protein>
<name>A0AA39V408_9LECA</name>
<organism evidence="1 2">
    <name type="scientific">Cladonia borealis</name>
    <dbReference type="NCBI Taxonomy" id="184061"/>
    <lineage>
        <taxon>Eukaryota</taxon>
        <taxon>Fungi</taxon>
        <taxon>Dikarya</taxon>
        <taxon>Ascomycota</taxon>
        <taxon>Pezizomycotina</taxon>
        <taxon>Lecanoromycetes</taxon>
        <taxon>OSLEUM clade</taxon>
        <taxon>Lecanoromycetidae</taxon>
        <taxon>Lecanorales</taxon>
        <taxon>Lecanorineae</taxon>
        <taxon>Cladoniaceae</taxon>
        <taxon>Cladonia</taxon>
    </lineage>
</organism>
<accession>A0AA39V408</accession>
<keyword evidence="2" id="KW-1185">Reference proteome</keyword>
<proteinExistence type="predicted"/>
<dbReference type="Proteomes" id="UP001166286">
    <property type="component" value="Unassembled WGS sequence"/>
</dbReference>
<reference evidence="1" key="1">
    <citation type="submission" date="2023-03" db="EMBL/GenBank/DDBJ databases">
        <title>Complete genome of Cladonia borealis.</title>
        <authorList>
            <person name="Park H."/>
        </authorList>
    </citation>
    <scope>NUCLEOTIDE SEQUENCE</scope>
    <source>
        <strain evidence="1">ANT050790</strain>
    </source>
</reference>